<evidence type="ECO:0000313" key="1">
    <source>
        <dbReference type="EMBL" id="OJF10002.1"/>
    </source>
</evidence>
<dbReference type="AlphaFoldDB" id="A0A1K0FY55"/>
<dbReference type="Gene3D" id="2.130.10.10">
    <property type="entry name" value="YVTN repeat-like/Quinoprotein amine dehydrogenase"/>
    <property type="match status" value="2"/>
</dbReference>
<dbReference type="InterPro" id="IPR036278">
    <property type="entry name" value="Sialidase_sf"/>
</dbReference>
<sequence length="312" mass="34404">MRAGDMDHLYLEYQDCAVKPCRRMLAATSDRGRTWRKQPLPVDEKQRPTSVVLVHRTLVIATAEGFPRPAVLPTPEYWASTDAGVTWHRSTVSEVHDLPLGWLVRQGRDGMFAFDPATGNVAWIRENPREPRPFGRFGSILDTVPAGAGLWSVHPGRGRGVLKVSQDGGRTWDTRTLPDLKHLDGLSVYGSPSVVTVDGQTVYAMRRGRTRMQLVASVDGGRTWEDRATVELGGPLLTVLPIDDRTVIVEGLHGTYRSTDQGRTFTRVGPSLGARGHAIPGGFTIPTNNNEYSAWVSADGAEWTYVKRPEVP</sequence>
<dbReference type="RefSeq" id="WP_071809602.1">
    <property type="nucleotide sequence ID" value="NZ_MEIA01000535.1"/>
</dbReference>
<organism evidence="1 2">
    <name type="scientific">Couchioplanes caeruleus subsp. caeruleus</name>
    <dbReference type="NCBI Taxonomy" id="56427"/>
    <lineage>
        <taxon>Bacteria</taxon>
        <taxon>Bacillati</taxon>
        <taxon>Actinomycetota</taxon>
        <taxon>Actinomycetes</taxon>
        <taxon>Micromonosporales</taxon>
        <taxon>Micromonosporaceae</taxon>
        <taxon>Couchioplanes</taxon>
    </lineage>
</organism>
<dbReference type="CDD" id="cd15482">
    <property type="entry name" value="Sialidase_non-viral"/>
    <property type="match status" value="1"/>
</dbReference>
<dbReference type="Proteomes" id="UP000182486">
    <property type="component" value="Unassembled WGS sequence"/>
</dbReference>
<evidence type="ECO:0000313" key="2">
    <source>
        <dbReference type="Proteomes" id="UP000182486"/>
    </source>
</evidence>
<comment type="caution">
    <text evidence="1">The sequence shown here is derived from an EMBL/GenBank/DDBJ whole genome shotgun (WGS) entry which is preliminary data.</text>
</comment>
<dbReference type="SUPFAM" id="SSF50939">
    <property type="entry name" value="Sialidases"/>
    <property type="match status" value="2"/>
</dbReference>
<gene>
    <name evidence="1" type="ORF">BG844_34495</name>
</gene>
<name>A0A1K0FY55_9ACTN</name>
<dbReference type="EMBL" id="MEIA01000535">
    <property type="protein sequence ID" value="OJF10002.1"/>
    <property type="molecule type" value="Genomic_DNA"/>
</dbReference>
<accession>A0A1K0FY55</accession>
<keyword evidence="2" id="KW-1185">Reference proteome</keyword>
<proteinExistence type="predicted"/>
<protein>
    <submittedName>
        <fullName evidence="1">Uncharacterized protein</fullName>
    </submittedName>
</protein>
<reference evidence="1 2" key="1">
    <citation type="submission" date="2016-09" db="EMBL/GenBank/DDBJ databases">
        <title>Couchioplanes caeruleus draft genome sequence.</title>
        <authorList>
            <person name="Sheehan J."/>
            <person name="Caffrey P."/>
        </authorList>
    </citation>
    <scope>NUCLEOTIDE SEQUENCE [LARGE SCALE GENOMIC DNA]</scope>
    <source>
        <strain evidence="1 2">DSM 43634</strain>
    </source>
</reference>
<dbReference type="InterPro" id="IPR015943">
    <property type="entry name" value="WD40/YVTN_repeat-like_dom_sf"/>
</dbReference>